<feature type="compositionally biased region" description="Polar residues" evidence="1">
    <location>
        <begin position="176"/>
        <end position="192"/>
    </location>
</feature>
<accession>A0A2U3EPX3</accession>
<comment type="caution">
    <text evidence="2">The sequence shown here is derived from an EMBL/GenBank/DDBJ whole genome shotgun (WGS) entry which is preliminary data.</text>
</comment>
<organism evidence="2 3">
    <name type="scientific">Purpureocillium lilacinum</name>
    <name type="common">Paecilomyces lilacinus</name>
    <dbReference type="NCBI Taxonomy" id="33203"/>
    <lineage>
        <taxon>Eukaryota</taxon>
        <taxon>Fungi</taxon>
        <taxon>Dikarya</taxon>
        <taxon>Ascomycota</taxon>
        <taxon>Pezizomycotina</taxon>
        <taxon>Sordariomycetes</taxon>
        <taxon>Hypocreomycetidae</taxon>
        <taxon>Hypocreales</taxon>
        <taxon>Ophiocordycipitaceae</taxon>
        <taxon>Purpureocillium</taxon>
    </lineage>
</organism>
<feature type="region of interest" description="Disordered" evidence="1">
    <location>
        <begin position="128"/>
        <end position="196"/>
    </location>
</feature>
<feature type="region of interest" description="Disordered" evidence="1">
    <location>
        <begin position="55"/>
        <end position="74"/>
    </location>
</feature>
<protein>
    <submittedName>
        <fullName evidence="2">Uncharacterized protein</fullName>
    </submittedName>
</protein>
<sequence length="1106" mass="120561">MDAPRRGAVDVSDAPRAAERYLEAPSEYRTAGQVYCTVHTQMHKFESSIRRLVGGVAKGKPGEPRPSPPPRCHGPYPHAQTPLLWLDGPSQDIRDLCFWRPLMQSTSSSVQWQPWRIKAATIRTRSLTDSMDRLPSMGQLGRGERSSGSRPWGPSGAAKSIVSAIMHRTRRRPGARNQTPAGSAGDSPTRNKVASRAAQAVMENKIYWLAAADSRWGACPLRGGEPLPSEEPPGERRHARARERSKLHEQEWPGGAWPSLMPAAALHGWASGWDVDRTNLMRATTTAGARPPVISLARSLAREEVGSAQQEGLHRQQLVDGSLNGASGRTRFAGRSGNPAHPRCATKTHAWPPFLASSRVLKWFACARGIMYCTKLNRPVQEAAWKVPMVDQGAGPPWRAGCWSVLGLPALARHSTIGGPSPPRRVYQSNSELARLDAKKTAGRRAMTALPTLCSPSGRAQQADMVMTWHSIAWHDTVGRGHGRGSRPSRDPVERRVLSFALIKLEARRHCVPRIGVAAREIGSDLRGWPTEVSPEATTRPGQARPVGEDGGGDPSFMQRPQTLDATLEASPQERHHVAGAGSSVTVTSFRLAVALELRLVARRRCRPVASVVSHPAAWAMQSSSWASSVVLSAGRFASRARAESVFVVPSCRSACFVRPYGSLRLTTEEQVWQALRREGASVHKHSHSQTLSRLDAPAHLMLRTQGSSPGRSDQGLEPCRPQSRCLVASSWRMMRRLRAQAGRIGVVGAVACMESSACREAPRLASDPGRYIRPPGHVNVVSQRTLGGAGVAICSCAGHPFPPARSIVVFIRVPRTERACPVMTCISRWMECAGMACHLFTLYDGGYECVWLRHGLLREGILNPDNTKRDCSDHGKRLCKPTTSSVHVAGCCPQTSPHIRMTPLCIMRRQLSRLVDLFHHRPRLVRKSLNSVQTAKERNMHGAVASDAARYIQQTQGKIHDSEAEHGSLGPGPAPSSCLALAIDTNCNKTAVLGCKGPPDRFKLRFQTVPHEPARRHVSDTVSWLSDRLQPPMTGPSKIRMASNLSKQQVIAFPPKTIASRCLRHASARSYPCPPGGRPIRNHATTNMTATILASTSNVQSLGPG</sequence>
<proteinExistence type="predicted"/>
<dbReference type="EMBL" id="LCWV01000001">
    <property type="protein sequence ID" value="PWI76553.1"/>
    <property type="molecule type" value="Genomic_DNA"/>
</dbReference>
<dbReference type="Proteomes" id="UP000245956">
    <property type="component" value="Unassembled WGS sequence"/>
</dbReference>
<name>A0A2U3EPX3_PURLI</name>
<evidence type="ECO:0000313" key="3">
    <source>
        <dbReference type="Proteomes" id="UP000245956"/>
    </source>
</evidence>
<dbReference type="AlphaFoldDB" id="A0A2U3EPX3"/>
<feature type="region of interest" description="Disordered" evidence="1">
    <location>
        <begin position="528"/>
        <end position="560"/>
    </location>
</feature>
<gene>
    <name evidence="2" type="ORF">PCL_03747</name>
</gene>
<reference evidence="2 3" key="1">
    <citation type="journal article" date="2016" name="Front. Microbiol.">
        <title>Genome and transcriptome sequences reveal the specific parasitism of the nematophagous Purpureocillium lilacinum 36-1.</title>
        <authorList>
            <person name="Xie J."/>
            <person name="Li S."/>
            <person name="Mo C."/>
            <person name="Xiao X."/>
            <person name="Peng D."/>
            <person name="Wang G."/>
            <person name="Xiao Y."/>
        </authorList>
    </citation>
    <scope>NUCLEOTIDE SEQUENCE [LARGE SCALE GENOMIC DNA]</scope>
    <source>
        <strain evidence="2 3">36-1</strain>
    </source>
</reference>
<evidence type="ECO:0000313" key="2">
    <source>
        <dbReference type="EMBL" id="PWI76553.1"/>
    </source>
</evidence>
<evidence type="ECO:0000256" key="1">
    <source>
        <dbReference type="SAM" id="MobiDB-lite"/>
    </source>
</evidence>
<feature type="compositionally biased region" description="Basic and acidic residues" evidence="1">
    <location>
        <begin position="242"/>
        <end position="251"/>
    </location>
</feature>
<feature type="region of interest" description="Disordered" evidence="1">
    <location>
        <begin position="222"/>
        <end position="256"/>
    </location>
</feature>